<dbReference type="Proteomes" id="UP000037643">
    <property type="component" value="Chromosome"/>
</dbReference>
<accession>A0A0G3XBJ5</accession>
<evidence type="ECO:0000313" key="3">
    <source>
        <dbReference type="Proteomes" id="UP000037643"/>
    </source>
</evidence>
<dbReference type="PANTHER" id="PTHR30319:SF1">
    <property type="entry name" value="TRANSCRIPTIONAL REPRESSOR PAAX"/>
    <property type="match status" value="1"/>
</dbReference>
<name>A0A0G3XBJ5_9SPHN</name>
<reference evidence="2 3" key="1">
    <citation type="submission" date="2015-06" db="EMBL/GenBank/DDBJ databases">
        <authorList>
            <person name="Kim K.M."/>
        </authorList>
    </citation>
    <scope>NUCLEOTIDE SEQUENCE [LARGE SCALE GENOMIC DNA]</scope>
    <source>
        <strain evidence="2 3">KCTC 22370</strain>
    </source>
</reference>
<proteinExistence type="predicted"/>
<dbReference type="AlphaFoldDB" id="A0A0G3XBJ5"/>
<dbReference type="Pfam" id="PF07848">
    <property type="entry name" value="PaaX"/>
    <property type="match status" value="1"/>
</dbReference>
<dbReference type="GO" id="GO:0006351">
    <property type="term" value="P:DNA-templated transcription"/>
    <property type="evidence" value="ECO:0007669"/>
    <property type="project" value="TreeGrafter"/>
</dbReference>
<dbReference type="STRING" id="543877.AM2010_1682"/>
<organism evidence="2 3">
    <name type="scientific">Pelagerythrobacter marensis</name>
    <dbReference type="NCBI Taxonomy" id="543877"/>
    <lineage>
        <taxon>Bacteria</taxon>
        <taxon>Pseudomonadati</taxon>
        <taxon>Pseudomonadota</taxon>
        <taxon>Alphaproteobacteria</taxon>
        <taxon>Sphingomonadales</taxon>
        <taxon>Erythrobacteraceae</taxon>
        <taxon>Pelagerythrobacter</taxon>
    </lineage>
</organism>
<evidence type="ECO:0000313" key="2">
    <source>
        <dbReference type="EMBL" id="AKM07748.1"/>
    </source>
</evidence>
<dbReference type="PANTHER" id="PTHR30319">
    <property type="entry name" value="PHENYLACETIC ACID REGULATOR-RELATED TRANSCRIPTIONAL REPRESSOR"/>
    <property type="match status" value="1"/>
</dbReference>
<dbReference type="Gene3D" id="3.30.70.2650">
    <property type="match status" value="1"/>
</dbReference>
<dbReference type="KEGG" id="amx:AM2010_1682"/>
<dbReference type="PATRIC" id="fig|543877.4.peg.1708"/>
<feature type="domain" description="Transcriptional repressor PaaX-like N-terminal" evidence="1">
    <location>
        <begin position="32"/>
        <end position="75"/>
    </location>
</feature>
<evidence type="ECO:0000259" key="1">
    <source>
        <dbReference type="Pfam" id="PF07848"/>
    </source>
</evidence>
<sequence length="274" mass="30395">MSDMDEKRNTIMADGNAMSARMLILDLLDTGDPPSFSASDLVRAGAAFGIEAPGIRTALTRLKSEGRVQSLTRGRYIIGASAEPLKQRILGWRTRLDRRQAWAGDWLLAIAGPQERADRTAWRRTLRALELEGFAEAEVNIWARPANLADGADGIRRRLIDLEAATSLFVVEARALDETRRERFPALWDAASLLASHQQLTAQLEDSAANIETTDLPAAAAETLLLGRQAIRAIMRDPLLPEELCPSHALTDLIGAMIRYDRLGKRIWKRYLAD</sequence>
<dbReference type="EMBL" id="CP011805">
    <property type="protein sequence ID" value="AKM07748.1"/>
    <property type="molecule type" value="Genomic_DNA"/>
</dbReference>
<dbReference type="InterPro" id="IPR012906">
    <property type="entry name" value="PaaX-like_N"/>
</dbReference>
<dbReference type="InterPro" id="IPR036388">
    <property type="entry name" value="WH-like_DNA-bd_sf"/>
</dbReference>
<dbReference type="Gene3D" id="1.10.10.10">
    <property type="entry name" value="Winged helix-like DNA-binding domain superfamily/Winged helix DNA-binding domain"/>
    <property type="match status" value="1"/>
</dbReference>
<keyword evidence="3" id="KW-1185">Reference proteome</keyword>
<gene>
    <name evidence="2" type="ORF">AM2010_1682</name>
</gene>
<protein>
    <recommendedName>
        <fullName evidence="1">Transcriptional repressor PaaX-like N-terminal domain-containing protein</fullName>
    </recommendedName>
</protein>